<comment type="subcellular location">
    <subcellularLocation>
        <location evidence="1">Nucleus</location>
    </subcellularLocation>
</comment>
<dbReference type="GO" id="GO:0033204">
    <property type="term" value="F:ribonuclease P RNA binding"/>
    <property type="evidence" value="ECO:0007669"/>
    <property type="project" value="InterPro"/>
</dbReference>
<dbReference type="InterPro" id="IPR023534">
    <property type="entry name" value="Rof/RNase_P-like"/>
</dbReference>
<dbReference type="GO" id="GO:0006364">
    <property type="term" value="P:rRNA processing"/>
    <property type="evidence" value="ECO:0007669"/>
    <property type="project" value="TreeGrafter"/>
</dbReference>
<keyword evidence="3" id="KW-0539">Nucleus</keyword>
<evidence type="ECO:0000256" key="3">
    <source>
        <dbReference type="PIRNR" id="PIRNR027081"/>
    </source>
</evidence>
<protein>
    <recommendedName>
        <fullName evidence="3">Ribonuclease P protein subunit</fullName>
    </recommendedName>
</protein>
<dbReference type="SMART" id="SM00538">
    <property type="entry name" value="POP4"/>
    <property type="match status" value="1"/>
</dbReference>
<dbReference type="SUPFAM" id="SSF101744">
    <property type="entry name" value="Rof/RNase P subunit-like"/>
    <property type="match status" value="1"/>
</dbReference>
<evidence type="ECO:0000313" key="4">
    <source>
        <dbReference type="EMBL" id="OVF07248.1"/>
    </source>
</evidence>
<dbReference type="InterPro" id="IPR036980">
    <property type="entry name" value="RNase_P/MRP_Rpp29_sf"/>
</dbReference>
<dbReference type="GO" id="GO:0000172">
    <property type="term" value="C:ribonuclease MRP complex"/>
    <property type="evidence" value="ECO:0007669"/>
    <property type="project" value="InterPro"/>
</dbReference>
<dbReference type="Gene3D" id="2.30.30.210">
    <property type="entry name" value="Ribonuclease P/MRP, subunit p29"/>
    <property type="match status" value="1"/>
</dbReference>
<evidence type="ECO:0000256" key="1">
    <source>
        <dbReference type="ARBA" id="ARBA00004123"/>
    </source>
</evidence>
<dbReference type="PANTHER" id="PTHR13348:SF0">
    <property type="entry name" value="RIBONUCLEASE P PROTEIN SUBUNIT P29"/>
    <property type="match status" value="1"/>
</dbReference>
<dbReference type="PANTHER" id="PTHR13348">
    <property type="entry name" value="RIBONUCLEASE P SUBUNIT P29"/>
    <property type="match status" value="1"/>
</dbReference>
<dbReference type="GO" id="GO:0005634">
    <property type="term" value="C:nucleus"/>
    <property type="evidence" value="ECO:0007669"/>
    <property type="project" value="UniProtKB-SubCell"/>
</dbReference>
<sequence>MDRDLTLETHLLTRSYTSNTRIRELLDERYSVQGAQRPYLSLVPTEGIEAPKEKQDVTDISKNAELKPTKARKINTRKEMKVYIKKTLAKQEAIVKKMKSYMKKHPGKHFDPEPMLCQYNIPRYKVYQQLNQLWQSYMRDLLVGDQRNPNLNMILPKLATADYNGCELEVIHSRNRNLIGLKGIVLYDAQHSFIVVVPQKRESETELSAAQIVGGIRILPKRATLFGFSVDTGEEIRHFTIMGTRFELRAVDRSAKKFKSHSVEDIY</sequence>
<evidence type="ECO:0000256" key="2">
    <source>
        <dbReference type="ARBA" id="ARBA00006181"/>
    </source>
</evidence>
<dbReference type="GO" id="GO:0030677">
    <property type="term" value="C:ribonuclease P complex"/>
    <property type="evidence" value="ECO:0007669"/>
    <property type="project" value="InterPro"/>
</dbReference>
<name>A0AA91T0J8_CLALS</name>
<dbReference type="InterPro" id="IPR016848">
    <property type="entry name" value="RNase_P/MRP_Rpp29-subunit"/>
</dbReference>
<evidence type="ECO:0000313" key="5">
    <source>
        <dbReference type="Proteomes" id="UP000195602"/>
    </source>
</evidence>
<dbReference type="EMBL" id="LYUB02000014">
    <property type="protein sequence ID" value="OVF07248.1"/>
    <property type="molecule type" value="Genomic_DNA"/>
</dbReference>
<dbReference type="Proteomes" id="UP000195602">
    <property type="component" value="Unassembled WGS sequence"/>
</dbReference>
<comment type="similarity">
    <text evidence="2">Belongs to the eukaryotic/archaeal RNase P protein component 1 family.</text>
</comment>
<organism evidence="4 5">
    <name type="scientific">Clavispora lusitaniae</name>
    <name type="common">Candida lusitaniae</name>
    <dbReference type="NCBI Taxonomy" id="36911"/>
    <lineage>
        <taxon>Eukaryota</taxon>
        <taxon>Fungi</taxon>
        <taxon>Dikarya</taxon>
        <taxon>Ascomycota</taxon>
        <taxon>Saccharomycotina</taxon>
        <taxon>Pichiomycetes</taxon>
        <taxon>Metschnikowiaceae</taxon>
        <taxon>Clavispora</taxon>
    </lineage>
</organism>
<keyword evidence="3" id="KW-0819">tRNA processing</keyword>
<comment type="caution">
    <text evidence="4">The sequence shown here is derived from an EMBL/GenBank/DDBJ whole genome shotgun (WGS) entry which is preliminary data.</text>
</comment>
<reference evidence="4 5" key="1">
    <citation type="submission" date="2017-04" db="EMBL/GenBank/DDBJ databases">
        <title>Draft genome of the yeast Clavispora lusitaniae type strain CBS 6936.</title>
        <authorList>
            <person name="Durrens P."/>
            <person name="Klopp C."/>
            <person name="Biteau N."/>
            <person name="Fitton-Ouhabi V."/>
            <person name="Dementhon K."/>
            <person name="Accoceberry I."/>
            <person name="Sherman D.J."/>
            <person name="Noel T."/>
        </authorList>
    </citation>
    <scope>NUCLEOTIDE SEQUENCE [LARGE SCALE GENOMIC DNA]</scope>
    <source>
        <strain evidence="4 5">CBS 6936</strain>
    </source>
</reference>
<dbReference type="PIRSF" id="PIRSF027081">
    <property type="entry name" value="RNase_P/MRP_p29_subunit"/>
    <property type="match status" value="1"/>
</dbReference>
<dbReference type="InterPro" id="IPR002730">
    <property type="entry name" value="Rpp29/RNP1"/>
</dbReference>
<dbReference type="Pfam" id="PF01868">
    <property type="entry name" value="RNase_P-MRP_p29"/>
    <property type="match status" value="1"/>
</dbReference>
<accession>A0AA91T0J8</accession>
<dbReference type="AlphaFoldDB" id="A0AA91T0J8"/>
<dbReference type="GO" id="GO:0001682">
    <property type="term" value="P:tRNA 5'-leader removal"/>
    <property type="evidence" value="ECO:0007669"/>
    <property type="project" value="InterPro"/>
</dbReference>
<proteinExistence type="inferred from homology"/>
<gene>
    <name evidence="4" type="ORF">A9F13_14g00814</name>
</gene>
<dbReference type="KEGG" id="clus:A9F13_14g00814"/>